<dbReference type="AlphaFoldDB" id="A0A0D8Y9J4"/>
<dbReference type="EMBL" id="KN716158">
    <property type="protein sequence ID" value="KJH52867.1"/>
    <property type="molecule type" value="Genomic_DNA"/>
</dbReference>
<dbReference type="GO" id="GO:0008094">
    <property type="term" value="F:ATP-dependent activity, acting on DNA"/>
    <property type="evidence" value="ECO:0007669"/>
    <property type="project" value="TreeGrafter"/>
</dbReference>
<dbReference type="GO" id="GO:0000723">
    <property type="term" value="P:telomere maintenance"/>
    <property type="evidence" value="ECO:0007669"/>
    <property type="project" value="TreeGrafter"/>
</dbReference>
<dbReference type="GO" id="GO:0005815">
    <property type="term" value="C:microtubule organizing center"/>
    <property type="evidence" value="ECO:0007669"/>
    <property type="project" value="TreeGrafter"/>
</dbReference>
<feature type="domain" description="Rad51-like C-terminal" evidence="3">
    <location>
        <begin position="16"/>
        <end position="86"/>
    </location>
</feature>
<sequence>MEETAVDALVALGFTLALGTGLQGIDNVLQNDLQYGEISEIIGDSNVGKTQFCYAIAANTLLHSEFGITWIDSNGSFRSHRLVEYIKGRKEISDENLEQMEEYNIRFIIIDNVHEMFDDRIQSENSGRSAIMKTILGRISALTDIGFTVVTTSFYYKENNKNDLKKVWTEQMRGRILIEEDVDDIRTIRSLSSSLNHVQVFDIIIMIYIGWKYLVTSKPFSDYAYWSSRCELE</sequence>
<dbReference type="InterPro" id="IPR027417">
    <property type="entry name" value="P-loop_NTPase"/>
</dbReference>
<evidence type="ECO:0000313" key="5">
    <source>
        <dbReference type="Proteomes" id="UP000053766"/>
    </source>
</evidence>
<protein>
    <recommendedName>
        <fullName evidence="3">Rad51-like C-terminal domain-containing protein</fullName>
    </recommendedName>
</protein>
<evidence type="ECO:0000256" key="2">
    <source>
        <dbReference type="ARBA" id="ARBA00023242"/>
    </source>
</evidence>
<name>A0A0D8Y9J4_DICVI</name>
<dbReference type="Pfam" id="PF08423">
    <property type="entry name" value="Rad51"/>
    <property type="match status" value="1"/>
</dbReference>
<dbReference type="InterPro" id="IPR051988">
    <property type="entry name" value="HRR_RAD51_Paralog"/>
</dbReference>
<gene>
    <name evidence="4" type="ORF">DICVIV_00912</name>
</gene>
<dbReference type="InterPro" id="IPR013632">
    <property type="entry name" value="Rad51_C"/>
</dbReference>
<organism evidence="4 5">
    <name type="scientific">Dictyocaulus viviparus</name>
    <name type="common">Bovine lungworm</name>
    <dbReference type="NCBI Taxonomy" id="29172"/>
    <lineage>
        <taxon>Eukaryota</taxon>
        <taxon>Metazoa</taxon>
        <taxon>Ecdysozoa</taxon>
        <taxon>Nematoda</taxon>
        <taxon>Chromadorea</taxon>
        <taxon>Rhabditida</taxon>
        <taxon>Rhabditina</taxon>
        <taxon>Rhabditomorpha</taxon>
        <taxon>Strongyloidea</taxon>
        <taxon>Metastrongylidae</taxon>
        <taxon>Dictyocaulus</taxon>
    </lineage>
</organism>
<dbReference type="Proteomes" id="UP000053766">
    <property type="component" value="Unassembled WGS sequence"/>
</dbReference>
<comment type="subcellular location">
    <subcellularLocation>
        <location evidence="1">Nucleus</location>
    </subcellularLocation>
</comment>
<dbReference type="GO" id="GO:0000400">
    <property type="term" value="F:four-way junction DNA binding"/>
    <property type="evidence" value="ECO:0007669"/>
    <property type="project" value="TreeGrafter"/>
</dbReference>
<dbReference type="GO" id="GO:0007131">
    <property type="term" value="P:reciprocal meiotic recombination"/>
    <property type="evidence" value="ECO:0007669"/>
    <property type="project" value="TreeGrafter"/>
</dbReference>
<dbReference type="PANTHER" id="PTHR46457">
    <property type="entry name" value="DNA REPAIR PROTEIN RAD51 HOMOLOG 4"/>
    <property type="match status" value="1"/>
</dbReference>
<dbReference type="GO" id="GO:0005657">
    <property type="term" value="C:replication fork"/>
    <property type="evidence" value="ECO:0007669"/>
    <property type="project" value="TreeGrafter"/>
</dbReference>
<dbReference type="GO" id="GO:0042148">
    <property type="term" value="P:DNA strand invasion"/>
    <property type="evidence" value="ECO:0007669"/>
    <property type="project" value="TreeGrafter"/>
</dbReference>
<evidence type="ECO:0000259" key="3">
    <source>
        <dbReference type="Pfam" id="PF08423"/>
    </source>
</evidence>
<keyword evidence="5" id="KW-1185">Reference proteome</keyword>
<evidence type="ECO:0000313" key="4">
    <source>
        <dbReference type="EMBL" id="KJH52867.1"/>
    </source>
</evidence>
<evidence type="ECO:0000256" key="1">
    <source>
        <dbReference type="ARBA" id="ARBA00004123"/>
    </source>
</evidence>
<proteinExistence type="predicted"/>
<dbReference type="GO" id="GO:0003697">
    <property type="term" value="F:single-stranded DNA binding"/>
    <property type="evidence" value="ECO:0007669"/>
    <property type="project" value="TreeGrafter"/>
</dbReference>
<dbReference type="GO" id="GO:0000724">
    <property type="term" value="P:double-strand break repair via homologous recombination"/>
    <property type="evidence" value="ECO:0007669"/>
    <property type="project" value="TreeGrafter"/>
</dbReference>
<dbReference type="PANTHER" id="PTHR46457:SF1">
    <property type="entry name" value="DNA REPAIR PROTEIN RAD51 HOMOLOG 4"/>
    <property type="match status" value="1"/>
</dbReference>
<accession>A0A0D8Y9J4</accession>
<dbReference type="STRING" id="29172.A0A0D8Y9J4"/>
<dbReference type="Gene3D" id="3.40.50.300">
    <property type="entry name" value="P-loop containing nucleotide triphosphate hydrolases"/>
    <property type="match status" value="1"/>
</dbReference>
<dbReference type="OrthoDB" id="336321at2759"/>
<reference evidence="4 5" key="1">
    <citation type="submission" date="2013-11" db="EMBL/GenBank/DDBJ databases">
        <title>Draft genome of the bovine lungworm Dictyocaulus viviparus.</title>
        <authorList>
            <person name="Mitreva M."/>
        </authorList>
    </citation>
    <scope>NUCLEOTIDE SEQUENCE [LARGE SCALE GENOMIC DNA]</scope>
    <source>
        <strain evidence="4 5">HannoverDv2000</strain>
    </source>
</reference>
<dbReference type="GO" id="GO:0033063">
    <property type="term" value="C:Rad51B-Rad51C-Rad51D-XRCC2 complex"/>
    <property type="evidence" value="ECO:0007669"/>
    <property type="project" value="TreeGrafter"/>
</dbReference>
<reference evidence="5" key="2">
    <citation type="journal article" date="2016" name="Sci. Rep.">
        <title>Dictyocaulus viviparus genome, variome and transcriptome elucidate lungworm biology and support future intervention.</title>
        <authorList>
            <person name="McNulty S.N."/>
            <person name="Strube C."/>
            <person name="Rosa B.A."/>
            <person name="Martin J.C."/>
            <person name="Tyagi R."/>
            <person name="Choi Y.J."/>
            <person name="Wang Q."/>
            <person name="Hallsworth Pepin K."/>
            <person name="Zhang X."/>
            <person name="Ozersky P."/>
            <person name="Wilson R.K."/>
            <person name="Sternberg P.W."/>
            <person name="Gasser R.B."/>
            <person name="Mitreva M."/>
        </authorList>
    </citation>
    <scope>NUCLEOTIDE SEQUENCE [LARGE SCALE GENOMIC DNA]</scope>
    <source>
        <strain evidence="5">HannoverDv2000</strain>
    </source>
</reference>
<dbReference type="SUPFAM" id="SSF52540">
    <property type="entry name" value="P-loop containing nucleoside triphosphate hydrolases"/>
    <property type="match status" value="1"/>
</dbReference>
<keyword evidence="2" id="KW-0539">Nucleus</keyword>